<dbReference type="GO" id="GO:0016810">
    <property type="term" value="F:hydrolase activity, acting on carbon-nitrogen (but not peptide) bonds"/>
    <property type="evidence" value="ECO:0007669"/>
    <property type="project" value="InterPro"/>
</dbReference>
<dbReference type="PANTHER" id="PTHR11647:SF1">
    <property type="entry name" value="COLLAPSIN RESPONSE MEDIATOR PROTEIN"/>
    <property type="match status" value="1"/>
</dbReference>
<evidence type="ECO:0000313" key="3">
    <source>
        <dbReference type="Proteomes" id="UP000282832"/>
    </source>
</evidence>
<dbReference type="EMBL" id="SACY01000005">
    <property type="protein sequence ID" value="RVU23602.1"/>
    <property type="molecule type" value="Genomic_DNA"/>
</dbReference>
<accession>A0A437PMV1</accession>
<dbReference type="InterPro" id="IPR011059">
    <property type="entry name" value="Metal-dep_hydrolase_composite"/>
</dbReference>
<protein>
    <submittedName>
        <fullName evidence="2">D-aminoacylase</fullName>
    </submittedName>
</protein>
<dbReference type="SUPFAM" id="SSF51338">
    <property type="entry name" value="Composite domain of metallo-dependent hydrolases"/>
    <property type="match status" value="1"/>
</dbReference>
<proteinExistence type="predicted"/>
<name>A0A437PMV1_9BACT</name>
<keyword evidence="3" id="KW-1185">Reference proteome</keyword>
<feature type="domain" description="Amidohydrolase 3" evidence="1">
    <location>
        <begin position="392"/>
        <end position="484"/>
    </location>
</feature>
<feature type="domain" description="Amidohydrolase 3" evidence="1">
    <location>
        <begin position="68"/>
        <end position="272"/>
    </location>
</feature>
<dbReference type="Pfam" id="PF07969">
    <property type="entry name" value="Amidohydro_3"/>
    <property type="match status" value="2"/>
</dbReference>
<dbReference type="RefSeq" id="WP_127805327.1">
    <property type="nucleotide sequence ID" value="NZ_SACY01000005.1"/>
</dbReference>
<dbReference type="CDD" id="cd01297">
    <property type="entry name" value="D-aminoacylase"/>
    <property type="match status" value="1"/>
</dbReference>
<evidence type="ECO:0000313" key="2">
    <source>
        <dbReference type="EMBL" id="RVU23602.1"/>
    </source>
</evidence>
<dbReference type="Proteomes" id="UP000282832">
    <property type="component" value="Unassembled WGS sequence"/>
</dbReference>
<gene>
    <name evidence="2" type="ORF">EOJ36_11030</name>
</gene>
<dbReference type="AlphaFoldDB" id="A0A437PMV1"/>
<dbReference type="Gene3D" id="3.20.20.140">
    <property type="entry name" value="Metal-dependent hydrolases"/>
    <property type="match status" value="2"/>
</dbReference>
<sequence>MRGLLHIFLILFPFLVTSQKSQLIQHVTIVDGTGRKEFKGSVRIAGNQIVGIGKLKPYKNEKVIQGIGLTLAPGFIDSHSHHLNDVLEHPDAISTANQGVTTVVVGQDGESVPLITLISQMNKTPVAVNIASYTGQSSLREQVMGSNNLLRAATQAEIDRMKVLLKKDMENGSLGLSTGLEYESAFYSTRDEVLQLAKVAKESNGRYISHIRSEDITMSDALDEIIDIGRKVKLPVQISHIKLAKKGDWGKAQQIIELLEKARKEGIDITADVYPYNFWNSTPRVLFPKRDYTNLESSKFATQELFEPSESYLVKFAANKNYEGKTLSEIAKSRNETEPVALMKLIELSADFRKNNPTYSGTVEAIMGKSMQDEDVCKFIQWKHANICSDGNAGAHPRGYGSFTKILGKYVREEKALTLEEAIYKMTGLTAQHLGIKDRGTIASGMKADLVLFNPKTVKDNASIRDSHALSDGIEMVWVNGELIFKGKKSTGRRSGTLIKRINE</sequence>
<reference evidence="2 3" key="1">
    <citation type="submission" date="2019-01" db="EMBL/GenBank/DDBJ databases">
        <authorList>
            <person name="Chen W.-M."/>
        </authorList>
    </citation>
    <scope>NUCLEOTIDE SEQUENCE [LARGE SCALE GENOMIC DNA]</scope>
    <source>
        <strain evidence="2 3">FSY-15</strain>
    </source>
</reference>
<evidence type="ECO:0000259" key="1">
    <source>
        <dbReference type="Pfam" id="PF07969"/>
    </source>
</evidence>
<dbReference type="OrthoDB" id="9775607at2"/>
<dbReference type="SUPFAM" id="SSF51556">
    <property type="entry name" value="Metallo-dependent hydrolases"/>
    <property type="match status" value="1"/>
</dbReference>
<dbReference type="InterPro" id="IPR032466">
    <property type="entry name" value="Metal_Hydrolase"/>
</dbReference>
<comment type="caution">
    <text evidence="2">The sequence shown here is derived from an EMBL/GenBank/DDBJ whole genome shotgun (WGS) entry which is preliminary data.</text>
</comment>
<dbReference type="PANTHER" id="PTHR11647">
    <property type="entry name" value="HYDRANTOINASE/DIHYDROPYRIMIDINASE FAMILY MEMBER"/>
    <property type="match status" value="1"/>
</dbReference>
<dbReference type="InterPro" id="IPR050378">
    <property type="entry name" value="Metallo-dep_Hydrolases_sf"/>
</dbReference>
<dbReference type="InterPro" id="IPR013108">
    <property type="entry name" value="Amidohydro_3"/>
</dbReference>
<organism evidence="2 3">
    <name type="scientific">Sandaracinomonas limnophila</name>
    <dbReference type="NCBI Taxonomy" id="1862386"/>
    <lineage>
        <taxon>Bacteria</taxon>
        <taxon>Pseudomonadati</taxon>
        <taxon>Bacteroidota</taxon>
        <taxon>Cytophagia</taxon>
        <taxon>Cytophagales</taxon>
        <taxon>Flectobacillaceae</taxon>
        <taxon>Sandaracinomonas</taxon>
    </lineage>
</organism>